<proteinExistence type="inferred from homology"/>
<feature type="compositionally biased region" description="Basic and acidic residues" evidence="2">
    <location>
        <begin position="226"/>
        <end position="303"/>
    </location>
</feature>
<dbReference type="GO" id="GO:0008270">
    <property type="term" value="F:zinc ion binding"/>
    <property type="evidence" value="ECO:0007669"/>
    <property type="project" value="InterPro"/>
</dbReference>
<evidence type="ECO:0000313" key="5">
    <source>
        <dbReference type="Proteomes" id="UP000422989"/>
    </source>
</evidence>
<evidence type="ECO:0000259" key="3">
    <source>
        <dbReference type="SMART" id="SM00507"/>
    </source>
</evidence>
<gene>
    <name evidence="4" type="ORF">D7D94_12555</name>
</gene>
<feature type="region of interest" description="Disordered" evidence="2">
    <location>
        <begin position="226"/>
        <end position="382"/>
    </location>
</feature>
<feature type="domain" description="HNH nuclease" evidence="3">
    <location>
        <begin position="696"/>
        <end position="748"/>
    </location>
</feature>
<evidence type="ECO:0000313" key="4">
    <source>
        <dbReference type="EMBL" id="QGU28410.1"/>
    </source>
</evidence>
<dbReference type="AlphaFoldDB" id="A0A6I6E7L3"/>
<comment type="similarity">
    <text evidence="1">Belongs to the Rv1128c/1148c/1588c/1702c/1945/3466 family.</text>
</comment>
<evidence type="ECO:0000256" key="1">
    <source>
        <dbReference type="ARBA" id="ARBA00023450"/>
    </source>
</evidence>
<keyword evidence="4" id="KW-0378">Hydrolase</keyword>
<keyword evidence="4" id="KW-0540">Nuclease</keyword>
<dbReference type="SMART" id="SM00507">
    <property type="entry name" value="HNHc"/>
    <property type="match status" value="1"/>
</dbReference>
<organism evidence="4 5">
    <name type="scientific">Microbacterium oryzae</name>
    <dbReference type="NCBI Taxonomy" id="743009"/>
    <lineage>
        <taxon>Bacteria</taxon>
        <taxon>Bacillati</taxon>
        <taxon>Actinomycetota</taxon>
        <taxon>Actinomycetes</taxon>
        <taxon>Micrococcales</taxon>
        <taxon>Microbacteriaceae</taxon>
        <taxon>Microbacterium</taxon>
    </lineage>
</organism>
<dbReference type="InterPro" id="IPR003870">
    <property type="entry name" value="DUF222"/>
</dbReference>
<feature type="region of interest" description="Disordered" evidence="2">
    <location>
        <begin position="400"/>
        <end position="466"/>
    </location>
</feature>
<evidence type="ECO:0000256" key="2">
    <source>
        <dbReference type="SAM" id="MobiDB-lite"/>
    </source>
</evidence>
<dbReference type="Pfam" id="PF02720">
    <property type="entry name" value="DUF222"/>
    <property type="match status" value="2"/>
</dbReference>
<keyword evidence="5" id="KW-1185">Reference proteome</keyword>
<feature type="compositionally biased region" description="Low complexity" evidence="2">
    <location>
        <begin position="353"/>
        <end position="367"/>
    </location>
</feature>
<dbReference type="KEGG" id="moj:D7D94_12555"/>
<feature type="region of interest" description="Disordered" evidence="2">
    <location>
        <begin position="801"/>
        <end position="848"/>
    </location>
</feature>
<dbReference type="InterPro" id="IPR003615">
    <property type="entry name" value="HNH_nuc"/>
</dbReference>
<accession>A0A6I6E7L3</accession>
<name>A0A6I6E7L3_9MICO</name>
<dbReference type="CDD" id="cd00085">
    <property type="entry name" value="HNHc"/>
    <property type="match status" value="1"/>
</dbReference>
<dbReference type="RefSeq" id="WP_156242949.1">
    <property type="nucleotide sequence ID" value="NZ_BAAAZL010000003.1"/>
</dbReference>
<dbReference type="EMBL" id="CP032550">
    <property type="protein sequence ID" value="QGU28410.1"/>
    <property type="molecule type" value="Genomic_DNA"/>
</dbReference>
<sequence length="848" mass="92730">MSKGTEPGEVSGVPWEPTDAEVSATLHLLDKLVEARRLRAVADAMEIDALAEASSIAWGQMGRAESDSRYVFPMRSMAGEIAAAVHESKGRTQTRMADADELLKRFPTTVEALREGRITLRHADVIRRESGNLPEEVLGVFEEALLPVAEEVSPGVLRGFAVRVAEELNPRSFRERQQDALKRRTVWSEDLPDGLAELHVVGDAVKIHAVRDRLQRMARAYTRYVRAQERQREREQAAEQERADREQREWEQTQRERAERAEAEREQAERERGQGEHAEQGQGEKTDPKRAEDGRAEPERSEGESAAAHEPAGRTEAEQSEREREERKPSEQARSGASRAEASSPETEDDATSSDSADSSGSSDTPEPSQSANGGKGVDRWWLNVSEEDEKLFGELLEASCTGNGGRLRGTANQPDTRYGMGIGRGDDLNASGSMNGARPPGPIIDGRFDELPDGLSPDAWPDDEAGDADFVAVASAEEVEDWLRSIEDRILHAEPGDPWWPPDSPDTDPVDIGPDDIDPNDIGPDDGDTVEVDLSIEELDALYASWCANVGLPDPDEGAEFAPGSLAKAVSEPADLERVAEYRQRAEAWADERTRTQVASDMALEMLLTGTVDAHSRMNGEDLALGAIRANIQVTVPATTLAGTCEDTGFLTGNGPVDPATARHLASDEPGWDRLFFHPDTGALETVDRYTPTPAQKRFLRARDEVCRTPGCENLAIHADLDHTIPYSQGGSTHVSNLEALCPGCHKDKHHTPWTVRQIRPGVLEWTSPAGRRYVDHPLPQVRFHVVTNAATRATEAAKAACEKAKAARETKGDDKKKRDDEKSDGKGSTGSRPADSAEGDDAGDRP</sequence>
<feature type="compositionally biased region" description="Low complexity" evidence="2">
    <location>
        <begin position="332"/>
        <end position="345"/>
    </location>
</feature>
<feature type="compositionally biased region" description="Basic and acidic residues" evidence="2">
    <location>
        <begin position="802"/>
        <end position="827"/>
    </location>
</feature>
<protein>
    <submittedName>
        <fullName evidence="4">HNH endonuclease</fullName>
    </submittedName>
</protein>
<dbReference type="OrthoDB" id="3261064at2"/>
<dbReference type="GO" id="GO:0004519">
    <property type="term" value="F:endonuclease activity"/>
    <property type="evidence" value="ECO:0007669"/>
    <property type="project" value="UniProtKB-KW"/>
</dbReference>
<keyword evidence="4" id="KW-0255">Endonuclease</keyword>
<dbReference type="Pfam" id="PF01844">
    <property type="entry name" value="HNH"/>
    <property type="match status" value="1"/>
</dbReference>
<dbReference type="GO" id="GO:0003676">
    <property type="term" value="F:nucleic acid binding"/>
    <property type="evidence" value="ECO:0007669"/>
    <property type="project" value="InterPro"/>
</dbReference>
<dbReference type="Gene3D" id="1.10.30.50">
    <property type="match status" value="1"/>
</dbReference>
<feature type="compositionally biased region" description="Acidic residues" evidence="2">
    <location>
        <begin position="839"/>
        <end position="848"/>
    </location>
</feature>
<reference evidence="4 5" key="1">
    <citation type="submission" date="2018-09" db="EMBL/GenBank/DDBJ databases">
        <title>Whole genome sequencing of Microbacterium oryzae strain MB-10T.</title>
        <authorList>
            <person name="Das S.K."/>
        </authorList>
    </citation>
    <scope>NUCLEOTIDE SEQUENCE [LARGE SCALE GENOMIC DNA]</scope>
    <source>
        <strain evidence="4 5">MB-10</strain>
    </source>
</reference>
<feature type="compositionally biased region" description="Basic and acidic residues" evidence="2">
    <location>
        <begin position="311"/>
        <end position="331"/>
    </location>
</feature>
<dbReference type="Proteomes" id="UP000422989">
    <property type="component" value="Chromosome"/>
</dbReference>
<dbReference type="InterPro" id="IPR002711">
    <property type="entry name" value="HNH"/>
</dbReference>